<dbReference type="PANTHER" id="PTHR31528:SF3">
    <property type="entry name" value="THIAMINE BIOSYNTHESIS PROTEIN HI_0357-RELATED"/>
    <property type="match status" value="1"/>
</dbReference>
<dbReference type="PATRIC" id="fig|136160.3.peg.1642"/>
<dbReference type="RefSeq" id="WP_053430839.1">
    <property type="nucleotide sequence ID" value="NZ_JARMRQ010000049.1"/>
</dbReference>
<dbReference type="InterPro" id="IPR015168">
    <property type="entry name" value="SsuA/THI5"/>
</dbReference>
<dbReference type="PANTHER" id="PTHR31528">
    <property type="entry name" value="4-AMINO-5-HYDROXYMETHYL-2-METHYLPYRIMIDINE PHOSPHATE SYNTHASE THI11-RELATED"/>
    <property type="match status" value="1"/>
</dbReference>
<keyword evidence="1" id="KW-0732">Signal</keyword>
<feature type="domain" description="SsuA/THI5-like" evidence="2">
    <location>
        <begin position="42"/>
        <end position="256"/>
    </location>
</feature>
<accession>A0A4Y7WZL2</accession>
<feature type="signal peptide" evidence="1">
    <location>
        <begin position="1"/>
        <end position="24"/>
    </location>
</feature>
<dbReference type="InterPro" id="IPR027939">
    <property type="entry name" value="NMT1/THI5"/>
</dbReference>
<dbReference type="AlphaFoldDB" id="A0A0M0KJH6"/>
<evidence type="ECO:0000256" key="1">
    <source>
        <dbReference type="SAM" id="SignalP"/>
    </source>
</evidence>
<comment type="caution">
    <text evidence="3">The sequence shown here is derived from an EMBL/GenBank/DDBJ whole genome shotgun (WGS) entry which is preliminary data.</text>
</comment>
<gene>
    <name evidence="3" type="ORF">AMD02_06655</name>
</gene>
<proteinExistence type="predicted"/>
<dbReference type="SUPFAM" id="SSF53850">
    <property type="entry name" value="Periplasmic binding protein-like II"/>
    <property type="match status" value="1"/>
</dbReference>
<organism evidence="3">
    <name type="scientific">Halalkalibacterium halodurans</name>
    <name type="common">Bacillus halodurans</name>
    <dbReference type="NCBI Taxonomy" id="86665"/>
    <lineage>
        <taxon>Bacteria</taxon>
        <taxon>Bacillati</taxon>
        <taxon>Bacillota</taxon>
        <taxon>Bacilli</taxon>
        <taxon>Bacillales</taxon>
        <taxon>Bacillaceae</taxon>
        <taxon>Halalkalibacterium (ex Joshi et al. 2022)</taxon>
    </lineage>
</organism>
<dbReference type="Gene3D" id="3.40.190.10">
    <property type="entry name" value="Periplasmic binding protein-like II"/>
    <property type="match status" value="2"/>
</dbReference>
<name>A0A0M0KJH6_ALKHA</name>
<protein>
    <submittedName>
        <fullName evidence="3">ABC transporter substrate-binding protein</fullName>
    </submittedName>
</protein>
<feature type="chain" id="PRO_5044367160" evidence="1">
    <location>
        <begin position="25"/>
        <end position="330"/>
    </location>
</feature>
<accession>A0A0M0KJH6</accession>
<evidence type="ECO:0000313" key="3">
    <source>
        <dbReference type="EMBL" id="KOO38568.1"/>
    </source>
</evidence>
<sequence length="330" mass="36320">MKSFKIISLLLAILFLASCQTNTASDDEALETVEVMLDWYPNAVHTFLYVAIENGYFAEEGLDVDIVFPTNPTDPIQLTASGAIPLALSYQPDVILARSKDLPVVSVASVVRSPLNHVMFLAEQDFDSPADLVGLTVGYPGIPVNEPILKTMVEAAGGDYEQVHLMDVGFELGASIVSGRADAVVGTYINHEYPVLKHEGHDISYFNPVDYGVPEYDELVLISNEAYVEESGEVLAAFWRAASKGYEWMVENPDEALNVLLTNQDEANFPLIQEVEEESLSILLEKMENPNGPFGGQDAESWEEVISWLDAHDWLEQPVVAEDAFSSITD</sequence>
<evidence type="ECO:0000259" key="2">
    <source>
        <dbReference type="Pfam" id="PF09084"/>
    </source>
</evidence>
<dbReference type="Pfam" id="PF09084">
    <property type="entry name" value="NMT1"/>
    <property type="match status" value="1"/>
</dbReference>
<dbReference type="CDD" id="cd13651">
    <property type="entry name" value="PBP2_ThiY"/>
    <property type="match status" value="1"/>
</dbReference>
<reference evidence="3" key="1">
    <citation type="submission" date="2015-08" db="EMBL/GenBank/DDBJ databases">
        <title>Complete DNA Sequence of Pseudomonas syringae pv. actinidiae, the Causal Agent of Kiwifruit Canker Disease.</title>
        <authorList>
            <person name="Rikkerink E.H.A."/>
            <person name="Fineran P.C."/>
        </authorList>
    </citation>
    <scope>NUCLEOTIDE SEQUENCE</scope>
    <source>
        <strain evidence="3">DSM 13666</strain>
    </source>
</reference>
<dbReference type="GO" id="GO:0009228">
    <property type="term" value="P:thiamine biosynthetic process"/>
    <property type="evidence" value="ECO:0007669"/>
    <property type="project" value="InterPro"/>
</dbReference>
<dbReference type="EMBL" id="LILD01000001">
    <property type="protein sequence ID" value="KOO38568.1"/>
    <property type="molecule type" value="Genomic_DNA"/>
</dbReference>
<dbReference type="PROSITE" id="PS51257">
    <property type="entry name" value="PROKAR_LIPOPROTEIN"/>
    <property type="match status" value="1"/>
</dbReference>